<evidence type="ECO:0000256" key="5">
    <source>
        <dbReference type="RuleBase" id="RU361180"/>
    </source>
</evidence>
<dbReference type="InterPro" id="IPR001661">
    <property type="entry name" value="Glyco_hydro_37"/>
</dbReference>
<sequence length="621" mass="72366">MLKFQKNKIKNNEKYLKLILLNFLLFSLPSSFGQDIKCDFESLNINEDELVPTCDKSNAPGNYFIYCSGRIIQAVNYHQILVGNDSKYFVDQPTKLEASVVQQKFDEMFPKSVKVKDMDRDKLQNFMNEYFDDPMSNTTALQSCKNISNFQSKPPTLAKIKDDKMREWAFELNERWKELCIQIPADANNPTHNSLIYLPNPSIRPGSRFREVYYWDSYWTIKGLLASELPELVKGMLENFVVLIKNHGFINNGGRIYYNMRSQPPLFTPMVNEYYKYTKDKEFLNDIIPIMEKELEFWTVNRSVEFKKGCRNFTMYQYRTESTVPRPESFCADVITAINSKEANKAKLWQNLASAAESGMDFSSRWMRNPEQPKLEEIITTSIVPYDLNAFICGNYRILSELFTALGKKKKANHYKKLYLKLRADFRNVFLYDKEENKYGWYDYNLETKENNINFYSSMAVPLFTQCYDTSEKPSVAERIYNTMKNYGAFEKAKGAEDYYGVQVSTVDSGLQWDAHNIWPNHEHMVVLGLFNSGKENLKQEALYLAKKWIIANYRLYSQCIEKPMWEKLSATGTSGKGGEYVPQLGFGWSIGTVMDFLQIFNDQIKFNSTELPNVTPKKCF</sequence>
<dbReference type="SUPFAM" id="SSF48208">
    <property type="entry name" value="Six-hairpin glycosidases"/>
    <property type="match status" value="1"/>
</dbReference>
<protein>
    <recommendedName>
        <fullName evidence="4 5">Trehalase</fullName>
        <ecNumber evidence="3 5">3.2.1.28</ecNumber>
    </recommendedName>
    <alternativeName>
        <fullName evidence="5">Alpha-trehalose glucohydrolase</fullName>
    </alternativeName>
</protein>
<comment type="caution">
    <text evidence="7">The sequence shown here is derived from an EMBL/GenBank/DDBJ whole genome shotgun (WGS) entry which is preliminary data.</text>
</comment>
<feature type="chain" id="PRO_5027751343" description="Trehalase" evidence="6">
    <location>
        <begin position="34"/>
        <end position="621"/>
    </location>
</feature>
<dbReference type="AlphaFoldDB" id="A0A6V7XQL5"/>
<evidence type="ECO:0000313" key="7">
    <source>
        <dbReference type="EMBL" id="CAD2201552.1"/>
    </source>
</evidence>
<dbReference type="PANTHER" id="PTHR23403">
    <property type="entry name" value="TREHALASE"/>
    <property type="match status" value="1"/>
</dbReference>
<dbReference type="PANTHER" id="PTHR23403:SF1">
    <property type="entry name" value="TREHALASE"/>
    <property type="match status" value="1"/>
</dbReference>
<evidence type="ECO:0000256" key="4">
    <source>
        <dbReference type="ARBA" id="ARBA00019905"/>
    </source>
</evidence>
<dbReference type="GO" id="GO:0005993">
    <property type="term" value="P:trehalose catabolic process"/>
    <property type="evidence" value="ECO:0007669"/>
    <property type="project" value="TreeGrafter"/>
</dbReference>
<comment type="similarity">
    <text evidence="2 5">Belongs to the glycosyl hydrolase 37 family.</text>
</comment>
<dbReference type="GO" id="GO:0004555">
    <property type="term" value="F:alpha,alpha-trehalase activity"/>
    <property type="evidence" value="ECO:0007669"/>
    <property type="project" value="UniProtKB-EC"/>
</dbReference>
<dbReference type="OrthoDB" id="3542292at2759"/>
<evidence type="ECO:0000256" key="2">
    <source>
        <dbReference type="ARBA" id="ARBA00005615"/>
    </source>
</evidence>
<dbReference type="Proteomes" id="UP000580250">
    <property type="component" value="Unassembled WGS sequence"/>
</dbReference>
<keyword evidence="5" id="KW-0326">Glycosidase</keyword>
<evidence type="ECO:0000256" key="1">
    <source>
        <dbReference type="ARBA" id="ARBA00001576"/>
    </source>
</evidence>
<dbReference type="PRINTS" id="PR00744">
    <property type="entry name" value="GLHYDRLASE37"/>
</dbReference>
<gene>
    <name evidence="7" type="ORF">MENT_LOCUS55115</name>
</gene>
<dbReference type="InterPro" id="IPR008928">
    <property type="entry name" value="6-hairpin_glycosidase_sf"/>
</dbReference>
<dbReference type="Pfam" id="PF01204">
    <property type="entry name" value="Trehalase"/>
    <property type="match status" value="1"/>
</dbReference>
<dbReference type="Gene3D" id="1.50.10.10">
    <property type="match status" value="1"/>
</dbReference>
<keyword evidence="5" id="KW-0378">Hydrolase</keyword>
<keyword evidence="6" id="KW-0732">Signal</keyword>
<dbReference type="EMBL" id="CAJEWN010002032">
    <property type="protein sequence ID" value="CAD2201552.1"/>
    <property type="molecule type" value="Genomic_DNA"/>
</dbReference>
<evidence type="ECO:0000256" key="6">
    <source>
        <dbReference type="SAM" id="SignalP"/>
    </source>
</evidence>
<reference evidence="7 8" key="1">
    <citation type="submission" date="2020-08" db="EMBL/GenBank/DDBJ databases">
        <authorList>
            <person name="Koutsovoulos G."/>
            <person name="Danchin GJ E."/>
        </authorList>
    </citation>
    <scope>NUCLEOTIDE SEQUENCE [LARGE SCALE GENOMIC DNA]</scope>
</reference>
<organism evidence="7 8">
    <name type="scientific">Meloidogyne enterolobii</name>
    <name type="common">Root-knot nematode worm</name>
    <name type="synonym">Meloidogyne mayaguensis</name>
    <dbReference type="NCBI Taxonomy" id="390850"/>
    <lineage>
        <taxon>Eukaryota</taxon>
        <taxon>Metazoa</taxon>
        <taxon>Ecdysozoa</taxon>
        <taxon>Nematoda</taxon>
        <taxon>Chromadorea</taxon>
        <taxon>Rhabditida</taxon>
        <taxon>Tylenchina</taxon>
        <taxon>Tylenchomorpha</taxon>
        <taxon>Tylenchoidea</taxon>
        <taxon>Meloidogynidae</taxon>
        <taxon>Meloidogyninae</taxon>
        <taxon>Meloidogyne</taxon>
    </lineage>
</organism>
<dbReference type="InterPro" id="IPR012341">
    <property type="entry name" value="6hp_glycosidase-like_sf"/>
</dbReference>
<evidence type="ECO:0000313" key="8">
    <source>
        <dbReference type="Proteomes" id="UP000580250"/>
    </source>
</evidence>
<evidence type="ECO:0000256" key="3">
    <source>
        <dbReference type="ARBA" id="ARBA00012757"/>
    </source>
</evidence>
<name>A0A6V7XQL5_MELEN</name>
<feature type="signal peptide" evidence="6">
    <location>
        <begin position="1"/>
        <end position="33"/>
    </location>
</feature>
<accession>A0A6V7XQL5</accession>
<dbReference type="EC" id="3.2.1.28" evidence="3 5"/>
<proteinExistence type="inferred from homology"/>
<comment type="catalytic activity">
    <reaction evidence="1 5">
        <text>alpha,alpha-trehalose + H2O = alpha-D-glucose + beta-D-glucose</text>
        <dbReference type="Rhea" id="RHEA:32675"/>
        <dbReference type="ChEBI" id="CHEBI:15377"/>
        <dbReference type="ChEBI" id="CHEBI:15903"/>
        <dbReference type="ChEBI" id="CHEBI:16551"/>
        <dbReference type="ChEBI" id="CHEBI:17925"/>
        <dbReference type="EC" id="3.2.1.28"/>
    </reaction>
</comment>